<evidence type="ECO:0000313" key="2">
    <source>
        <dbReference type="EMBL" id="AET64696.1"/>
    </source>
</evidence>
<accession>G7WNT6</accession>
<reference evidence="2 3" key="1">
    <citation type="journal article" date="2012" name="PLoS ONE">
        <title>The genome characteristics and predicted function of methyl-group oxidation pathway in the obligate aceticlastic methanogens, Methanosaeta spp.</title>
        <authorList>
            <person name="Zhu J."/>
            <person name="Zheng H."/>
            <person name="Ai G."/>
            <person name="Zhang G."/>
            <person name="Liu D."/>
            <person name="Liu X."/>
            <person name="Dong X."/>
        </authorList>
    </citation>
    <scope>NUCLEOTIDE SEQUENCE [LARGE SCALE GENOMIC DNA]</scope>
    <source>
        <strain evidence="2 3">6Ac</strain>
    </source>
</reference>
<dbReference type="AlphaFoldDB" id="G7WNT6"/>
<keyword evidence="1" id="KW-0472">Membrane</keyword>
<feature type="transmembrane region" description="Helical" evidence="1">
    <location>
        <begin position="41"/>
        <end position="57"/>
    </location>
</feature>
<keyword evidence="1" id="KW-1133">Transmembrane helix</keyword>
<dbReference type="RefSeq" id="WP_014586881.1">
    <property type="nucleotide sequence ID" value="NC_017527.1"/>
</dbReference>
<dbReference type="EMBL" id="CP003117">
    <property type="protein sequence ID" value="AET64696.1"/>
    <property type="molecule type" value="Genomic_DNA"/>
</dbReference>
<protein>
    <submittedName>
        <fullName evidence="2">Uncharacterized protein</fullName>
    </submittedName>
</protein>
<dbReference type="KEGG" id="mhi:Mhar_1332"/>
<dbReference type="HOGENOM" id="CLU_2949294_0_0_2"/>
<gene>
    <name evidence="2" type="ordered locus">Mhar_1332</name>
</gene>
<evidence type="ECO:0000256" key="1">
    <source>
        <dbReference type="SAM" id="Phobius"/>
    </source>
</evidence>
<dbReference type="GeneID" id="12510501"/>
<keyword evidence="1" id="KW-0812">Transmembrane</keyword>
<sequence>MIKISLNINARQLRYPLIAGSVLLLLAAVYSDANQLTIEPLIELLGVVLILITAAIWRR</sequence>
<proteinExistence type="predicted"/>
<keyword evidence="3" id="KW-1185">Reference proteome</keyword>
<evidence type="ECO:0000313" key="3">
    <source>
        <dbReference type="Proteomes" id="UP000005877"/>
    </source>
</evidence>
<organism evidence="2 3">
    <name type="scientific">Methanothrix harundinacea (strain 6Ac)</name>
    <name type="common">Methanosaeta harundinacea</name>
    <dbReference type="NCBI Taxonomy" id="1110509"/>
    <lineage>
        <taxon>Archaea</taxon>
        <taxon>Methanobacteriati</taxon>
        <taxon>Methanobacteriota</taxon>
        <taxon>Stenosarchaea group</taxon>
        <taxon>Methanomicrobia</taxon>
        <taxon>Methanotrichales</taxon>
        <taxon>Methanotrichaceae</taxon>
        <taxon>Methanothrix</taxon>
    </lineage>
</organism>
<dbReference type="PATRIC" id="fig|1110509.7.peg.1479"/>
<dbReference type="Proteomes" id="UP000005877">
    <property type="component" value="Chromosome"/>
</dbReference>
<name>G7WNT6_METH6</name>